<dbReference type="AlphaFoldDB" id="A0A7X6DTC8"/>
<keyword evidence="1" id="KW-0812">Transmembrane</keyword>
<dbReference type="RefSeq" id="WP_168062828.1">
    <property type="nucleotide sequence ID" value="NZ_VTOW01000004.1"/>
</dbReference>
<feature type="transmembrane region" description="Helical" evidence="1">
    <location>
        <begin position="38"/>
        <end position="58"/>
    </location>
</feature>
<keyword evidence="1" id="KW-1133">Transmembrane helix</keyword>
<name>A0A7X6DTC8_9BACT</name>
<keyword evidence="1" id="KW-0472">Membrane</keyword>
<comment type="caution">
    <text evidence="2">The sequence shown here is derived from an EMBL/GenBank/DDBJ whole genome shotgun (WGS) entry which is preliminary data.</text>
</comment>
<dbReference type="EMBL" id="VTOW01000004">
    <property type="protein sequence ID" value="NKE72892.1"/>
    <property type="molecule type" value="Genomic_DNA"/>
</dbReference>
<accession>A0A7X6DTC8</accession>
<proteinExistence type="predicted"/>
<dbReference type="Proteomes" id="UP000534783">
    <property type="component" value="Unassembled WGS sequence"/>
</dbReference>
<gene>
    <name evidence="2" type="ORF">MNODULE_19245</name>
</gene>
<evidence type="ECO:0000313" key="2">
    <source>
        <dbReference type="EMBL" id="NKE72892.1"/>
    </source>
</evidence>
<keyword evidence="3" id="KW-1185">Reference proteome</keyword>
<evidence type="ECO:0000313" key="3">
    <source>
        <dbReference type="Proteomes" id="UP000534783"/>
    </source>
</evidence>
<sequence length="64" mass="7112">MTKEKDPSSETQMKVLQGIVQHLNTHCERNPRRSAAGFFKGSPFLLSIMLIVAILGWISEAGQL</sequence>
<evidence type="ECO:0000256" key="1">
    <source>
        <dbReference type="SAM" id="Phobius"/>
    </source>
</evidence>
<reference evidence="2 3" key="1">
    <citation type="journal article" date="2020" name="Nature">
        <title>Bacterial chemolithoautotrophy via manganese oxidation.</title>
        <authorList>
            <person name="Yu H."/>
            <person name="Leadbetter J.R."/>
        </authorList>
    </citation>
    <scope>NUCLEOTIDE SEQUENCE [LARGE SCALE GENOMIC DNA]</scope>
    <source>
        <strain evidence="2 3">Mn-1</strain>
    </source>
</reference>
<organism evidence="2 3">
    <name type="scientific">Candidatus Manganitrophus noduliformans</name>
    <dbReference type="NCBI Taxonomy" id="2606439"/>
    <lineage>
        <taxon>Bacteria</taxon>
        <taxon>Pseudomonadati</taxon>
        <taxon>Nitrospirota</taxon>
        <taxon>Nitrospiria</taxon>
        <taxon>Candidatus Troglogloeales</taxon>
        <taxon>Candidatus Manganitrophaceae</taxon>
        <taxon>Candidatus Manganitrophus</taxon>
    </lineage>
</organism>
<protein>
    <submittedName>
        <fullName evidence="2">Uncharacterized protein</fullName>
    </submittedName>
</protein>